<dbReference type="FunFam" id="1.20.80.10:FF:000007">
    <property type="entry name" value="Talin 2"/>
    <property type="match status" value="1"/>
</dbReference>
<dbReference type="InterPro" id="IPR054060">
    <property type="entry name" value="TLN1-like_RS"/>
</dbReference>
<evidence type="ECO:0000256" key="1">
    <source>
        <dbReference type="ARBA" id="ARBA00004245"/>
    </source>
</evidence>
<feature type="coiled-coil region" evidence="10">
    <location>
        <begin position="2490"/>
        <end position="2517"/>
    </location>
</feature>
<dbReference type="InterPro" id="IPR036723">
    <property type="entry name" value="Alpha-catenin/vinculin-like_sf"/>
</dbReference>
<dbReference type="GO" id="GO:0051015">
    <property type="term" value="F:actin filament binding"/>
    <property type="evidence" value="ECO:0007669"/>
    <property type="project" value="InterPro"/>
</dbReference>
<dbReference type="GO" id="GO:0005925">
    <property type="term" value="C:focal adhesion"/>
    <property type="evidence" value="ECO:0007669"/>
    <property type="project" value="UniProtKB-SubCell"/>
</dbReference>
<dbReference type="FunFam" id="1.20.1420.10:FF:000005">
    <property type="entry name" value="Talin 2"/>
    <property type="match status" value="1"/>
</dbReference>
<dbReference type="GO" id="GO:0005886">
    <property type="term" value="C:plasma membrane"/>
    <property type="evidence" value="ECO:0007669"/>
    <property type="project" value="UniProtKB-SubCell"/>
</dbReference>
<evidence type="ECO:0000256" key="10">
    <source>
        <dbReference type="SAM" id="Coils"/>
    </source>
</evidence>
<dbReference type="CDD" id="cd12150">
    <property type="entry name" value="talin-RS"/>
    <property type="match status" value="1"/>
</dbReference>
<dbReference type="SMART" id="SM01244">
    <property type="entry name" value="IRS"/>
    <property type="match status" value="1"/>
</dbReference>
<evidence type="ECO:0000256" key="7">
    <source>
        <dbReference type="ARBA" id="ARBA00022949"/>
    </source>
</evidence>
<dbReference type="CDD" id="cd17173">
    <property type="entry name" value="FERM_F1_TLN1"/>
    <property type="match status" value="1"/>
</dbReference>
<dbReference type="GO" id="GO:0005200">
    <property type="term" value="F:structural constituent of cytoskeleton"/>
    <property type="evidence" value="ECO:0007669"/>
    <property type="project" value="InterPro"/>
</dbReference>
<feature type="coiled-coil region" evidence="10">
    <location>
        <begin position="1023"/>
        <end position="1076"/>
    </location>
</feature>
<dbReference type="GO" id="GO:0005737">
    <property type="term" value="C:cytoplasm"/>
    <property type="evidence" value="ECO:0007669"/>
    <property type="project" value="TreeGrafter"/>
</dbReference>
<dbReference type="SUPFAM" id="SSF47031">
    <property type="entry name" value="Second domain of FERM"/>
    <property type="match status" value="1"/>
</dbReference>
<dbReference type="SMART" id="SM00307">
    <property type="entry name" value="ILWEQ"/>
    <property type="match status" value="1"/>
</dbReference>
<dbReference type="InterPro" id="IPR035963">
    <property type="entry name" value="FERM_2"/>
</dbReference>
<dbReference type="SUPFAM" id="SSF47220">
    <property type="entry name" value="alpha-catenin/vinculin-like"/>
    <property type="match status" value="3"/>
</dbReference>
<keyword evidence="9" id="KW-0206">Cytoskeleton</keyword>
<dbReference type="Proteomes" id="UP000694562">
    <property type="component" value="Unplaced"/>
</dbReference>
<dbReference type="FunFam" id="1.20.120.230:FF:000005">
    <property type="entry name" value="Talin 1"/>
    <property type="match status" value="1"/>
</dbReference>
<dbReference type="Pfam" id="PF21865">
    <property type="entry name" value="TLN1-like_RS"/>
    <property type="match status" value="2"/>
</dbReference>
<dbReference type="SUPFAM" id="SSF48371">
    <property type="entry name" value="ARM repeat"/>
    <property type="match status" value="1"/>
</dbReference>
<dbReference type="Pfam" id="PF01608">
    <property type="entry name" value="I_LWEQ"/>
    <property type="match status" value="1"/>
</dbReference>
<dbReference type="InterPro" id="IPR032425">
    <property type="entry name" value="FERM_f0"/>
</dbReference>
<reference evidence="13" key="1">
    <citation type="submission" date="2025-08" db="UniProtKB">
        <authorList>
            <consortium name="Ensembl"/>
        </authorList>
    </citation>
    <scope>IDENTIFICATION</scope>
</reference>
<dbReference type="FunFam" id="3.10.20.90:FF:000028">
    <property type="entry name" value="Talin 2"/>
    <property type="match status" value="1"/>
</dbReference>
<dbReference type="FunFam" id="1.20.120.230:FF:000003">
    <property type="entry name" value="Talin 2"/>
    <property type="match status" value="1"/>
</dbReference>
<evidence type="ECO:0000256" key="6">
    <source>
        <dbReference type="ARBA" id="ARBA00022553"/>
    </source>
</evidence>
<dbReference type="FunFam" id="3.10.20.90:FF:000066">
    <property type="entry name" value="Talin 1"/>
    <property type="match status" value="1"/>
</dbReference>
<evidence type="ECO:0000256" key="4">
    <source>
        <dbReference type="ARBA" id="ARBA00022475"/>
    </source>
</evidence>
<keyword evidence="6" id="KW-0597">Phosphoprotein</keyword>
<dbReference type="InterPro" id="IPR037438">
    <property type="entry name" value="Talin1/2-RS"/>
</dbReference>
<feature type="domain" description="I/LWEQ" evidence="12">
    <location>
        <begin position="2283"/>
        <end position="2522"/>
    </location>
</feature>
<dbReference type="InterPro" id="IPR019749">
    <property type="entry name" value="Band_41_domain"/>
</dbReference>
<dbReference type="InterPro" id="IPR000299">
    <property type="entry name" value="FERM_domain"/>
</dbReference>
<reference evidence="13" key="2">
    <citation type="submission" date="2025-09" db="UniProtKB">
        <authorList>
            <consortium name="Ensembl"/>
        </authorList>
    </citation>
    <scope>IDENTIFICATION</scope>
</reference>
<dbReference type="FunFam" id="1.20.1420.10:FF:000004">
    <property type="entry name" value="Talin 2"/>
    <property type="match status" value="1"/>
</dbReference>
<protein>
    <submittedName>
        <fullName evidence="13">Talin 1</fullName>
    </submittedName>
</protein>
<dbReference type="PANTHER" id="PTHR19981:SF7">
    <property type="entry name" value="TALIN-1"/>
    <property type="match status" value="1"/>
</dbReference>
<dbReference type="PANTHER" id="PTHR19981">
    <property type="entry name" value="TALIN"/>
    <property type="match status" value="1"/>
</dbReference>
<sequence length="2532" mass="270987">MVALSLKISIGNVVKTMQFEPSTMVYDACRMIRERVPEAQMGQPNDFGLFLSDEDPKKGIWLEAGKALDYYMLRNGDTMEYKKKQRPLKIRMLDGTVKTVMVDDSKTVTDMLMTICARIGITNYDEYSLVREIMEEKKEEVTGTLKKDKTLLRDEKKMEKLKQKLHTDDELNWLDHGRTLREQGIDDNETLLLRRKFFYSDQNVDSRDPVQLNLLYVQARDDILNGSHPVSFDKACEFAGYQCQIQFGPHNEQKHKPGFLELKDFLPKEYIKQKGERKIFMAHKNCGNMSEIEAKVRYVKLARSLKTYGVSFFLVKEKMKGKNKLVPRLLGITKECVMRVDEKTKEVIQEWSLTNIKRWAASPKSFTLDFGDYQDGYYSVQTTEGEQIAQLIAGYIDIILKKKKSKDHFGLEGDEESTMLEDSVSPKKSTVLQQQFNRVGKAELGSVALPAIMRTGAGGPENFQVGTMPQPQLQITSGQMHRGHMPPLTSAQQALTGTINSSMQAVHAAQATLDDFETLPPLGQDAASKAWRKNKMDESKHEIHSQVDAITAGTASVVNLTAGDPADTDYTAVGCAVTTISSNLTEMSKGVKLLAALMEDEGGNGRQLLQAAKNLASAVSDLLKTAQPASAEPRQNLLQAAGLVGQTSGELLQQIGESDTDPRFQDMLMHLAKAVASAAAALVLKAKNVAQKTEDAALQTQVIAAATQCALSTSQLVACTKVVAPTISSPVCQEQLIEAGKLVAKSAEGCVEASKAATNDDQLLKQVGVAATAVTQALNDLLQHIKQHALGGQPIGRYDQATDTILNVTENIFSSMGDAGEMVRQARILAQATSDLVNAIKADAEGETDLENSRKLLSAAKILADATAKMVEAAKGAAAHPDSEEQQQRLREAAEGLRMATNAAAQNAIKKKLVHKLEHAAKQAAASATQTIAAAQHAASSNKNPAAQQQLVQSCKVVAEQIPMLVQGVRGSQSQPDSPSAQLALIAASQNFLQPGGKMVAAAKATVPTITDQASAMQLSQCAKNLAAALAELRTAAQKAQEACGPLEIDSALGLVQSLERDLQEAKAAARDGKLKPLPGETMEKCAQDLGNSTKAVSSAIAHLLGEVAQGNENYTGIAAREVAQALRSLSQAARGVAATTPDPQAQSAMLECASDVMDKANNLIEEARKAVAKPGDPESQQRLAQVAKAVSQALSRCVNCLPGQRDVDAAIRMVGESSKRLLADSFPPSTKSFQEAQSQLNQAAAGLNQSANELVQASRGTPQDLAKSSGKFGQDFNEFLQAGVEMASQSPSKEDQAQVVSNLKSISMSSSKLLLAAKALSADPAAPNLKNQLAAAARAVTDSINQLITMCTQQAPGQKECDNALRELETVKELLENPTQTVNDMSYFNCLDSVMENSKVLGESMAGISQNAKNSKLPEFGDSISAASKALCGLTEAAAQAAYLVGVSDPNSQAGQQGLVDPTQFARANQAIQMACQNLVDPACTQSQVLSAATIVAKHTSALCNTCRLASSRTANPVAKRQFVQSAKEVANSTANLVKTIKALDGEFNEENRERCRAATAPLIEAVDNLTAFASNPEFATVPAQISPEGRRAMEPIVSSAKTMLESSAGLIQTARSLAVNPKDPPQWSVLAGHSRTVSDSIKKLITNMRDKAPGQRECDEAIEVLNRCMREVDQASLAAISQQLAPREDISQEALHNQMITAVQEISNLIEPVASAARAEASQLGHKVSQMAQYFEPLIMAAVGAASKTPNHQQQMNLLDQTKTLAESALQMLYTAKEAGGNPKQAAHTQEALEEAVQMMKEAVEDLTTTLNEAASAAGVVGGMVDSITQAINQLDEGPMGEPEGTFVDYQTTMVKTAKAIAVTVQEMVTKSTTNPDELGILANQLTNDYGQLAQEAKPAALTAENEEIGSHIKRRVQELGHGCAALVTKAGALQCSPSDAYTKKELIESARKVSEKVSCPQRGVTVWQGEWDAGLCHVPALGAMILGSPLLVLGSAGSLNHTRLGILKTAKALVEDTKVLVQNATASQEKLAQAAQSSVSTITRLAEVVKLGAASLGSEDPETQVVLINAVKDVAKALGDLIGATKAAAGKAGDDPAVYQLKNSAKVMVTNVTSLLKTVKAVEDEATKGTRALEATIEHIRQELAVFSSLVPPAKVSTPEDFIRMTKGITMATAKAVAAGNSCRQEDVIATANLSRRAIADMLRACKEAAYHPEVSSDVRQRALRFGKECADGYLELLEHVLVILQKPTHELKQQLAGYSKRVASSVTELIQAAEAMKGTEWVDPEDPTVIAENELLGAAAAIEAAAKKLEQLKPRAKPKQADESLNFEEQILEAAKSIAAATSALVKAASAAQRELVAQGKVGAIPANAVDDGQWSQGLISAARMVAAATNNLCEAANAAVQGHASEEKLISSAKQVAASTAQLLVACKVKADHDSEAMKRLQAAGNAVKRASDNLVKAAQKAAAFQDHDETVVVKEKMVGGIAQIIAAQEEMLRKERELEEARKKLAMIRQQQYKFLPSELRDEEQN</sequence>
<dbReference type="GO" id="GO:0005856">
    <property type="term" value="C:cytoskeleton"/>
    <property type="evidence" value="ECO:0007669"/>
    <property type="project" value="UniProtKB-SubCell"/>
</dbReference>
<dbReference type="Gene3D" id="1.20.120.230">
    <property type="entry name" value="Alpha-catenin/vinculin-like"/>
    <property type="match status" value="5"/>
</dbReference>
<dbReference type="FunFam" id="1.20.120.230:FF:000009">
    <property type="entry name" value="Talin 2"/>
    <property type="match status" value="1"/>
</dbReference>
<dbReference type="PROSITE" id="PS50945">
    <property type="entry name" value="I_LWEQ"/>
    <property type="match status" value="1"/>
</dbReference>
<dbReference type="InterPro" id="IPR049108">
    <property type="entry name" value="Talin_R4"/>
</dbReference>
<dbReference type="Gene3D" id="3.10.20.90">
    <property type="entry name" value="Phosphatidylinositol 3-kinase Catalytic Subunit, Chain A, domain 1"/>
    <property type="match status" value="3"/>
</dbReference>
<dbReference type="InterPro" id="IPR016024">
    <property type="entry name" value="ARM-type_fold"/>
</dbReference>
<dbReference type="SUPFAM" id="SSF50729">
    <property type="entry name" value="PH domain-like"/>
    <property type="match status" value="1"/>
</dbReference>
<dbReference type="CDD" id="cd10569">
    <property type="entry name" value="FERM_C_Talin"/>
    <property type="match status" value="1"/>
</dbReference>
<dbReference type="GO" id="GO:0030036">
    <property type="term" value="P:actin cytoskeleton organization"/>
    <property type="evidence" value="ECO:0007669"/>
    <property type="project" value="TreeGrafter"/>
</dbReference>
<dbReference type="InterPro" id="IPR019747">
    <property type="entry name" value="FERM_CS"/>
</dbReference>
<dbReference type="InterPro" id="IPR014352">
    <property type="entry name" value="FERM/acyl-CoA-bd_prot_sf"/>
</dbReference>
<dbReference type="Pfam" id="PF08913">
    <property type="entry name" value="VBS"/>
    <property type="match status" value="1"/>
</dbReference>
<proteinExistence type="predicted"/>
<dbReference type="InterPro" id="IPR015224">
    <property type="entry name" value="Talin_cent"/>
</dbReference>
<dbReference type="FunFam" id="1.20.120.230:FF:000004">
    <property type="entry name" value="Talin 2"/>
    <property type="match status" value="1"/>
</dbReference>
<feature type="domain" description="FERM" evidence="11">
    <location>
        <begin position="86"/>
        <end position="403"/>
    </location>
</feature>
<dbReference type="Gene3D" id="2.30.29.30">
    <property type="entry name" value="Pleckstrin-homology domain (PH domain)/Phosphotyrosine-binding domain (PTB)"/>
    <property type="match status" value="1"/>
</dbReference>
<dbReference type="FunFam" id="1.20.1410.10:FF:000001">
    <property type="entry name" value="Talin 2"/>
    <property type="match status" value="1"/>
</dbReference>
<dbReference type="GO" id="GO:0001726">
    <property type="term" value="C:ruffle"/>
    <property type="evidence" value="ECO:0007669"/>
    <property type="project" value="InterPro"/>
</dbReference>
<keyword evidence="10" id="KW-0175">Coiled coil</keyword>
<dbReference type="InterPro" id="IPR011993">
    <property type="entry name" value="PH-like_dom_sf"/>
</dbReference>
<dbReference type="Ensembl" id="ENSFTIT00000020328.1">
    <property type="protein sequence ID" value="ENSFTIP00000019518.1"/>
    <property type="gene ID" value="ENSFTIG00000012243.1"/>
</dbReference>
<dbReference type="GO" id="GO:0034329">
    <property type="term" value="P:cell junction assembly"/>
    <property type="evidence" value="ECO:0007669"/>
    <property type="project" value="UniProtKB-ARBA"/>
</dbReference>
<dbReference type="Pfam" id="PF16511">
    <property type="entry name" value="FERM_f0"/>
    <property type="match status" value="1"/>
</dbReference>
<dbReference type="GO" id="GO:0098609">
    <property type="term" value="P:cell-cell adhesion"/>
    <property type="evidence" value="ECO:0007669"/>
    <property type="project" value="TreeGrafter"/>
</dbReference>
<dbReference type="PROSITE" id="PS00660">
    <property type="entry name" value="FERM_1"/>
    <property type="match status" value="1"/>
</dbReference>
<dbReference type="InterPro" id="IPR057346">
    <property type="entry name" value="Talin1/2_VBS2"/>
</dbReference>
<dbReference type="Pfam" id="PF25177">
    <property type="entry name" value="Talin_VBS2"/>
    <property type="match status" value="1"/>
</dbReference>
<dbReference type="InterPro" id="IPR019748">
    <property type="entry name" value="FERM_central"/>
</dbReference>
<evidence type="ECO:0000256" key="8">
    <source>
        <dbReference type="ARBA" id="ARBA00023136"/>
    </source>
</evidence>
<evidence type="ECO:0000313" key="14">
    <source>
        <dbReference type="Proteomes" id="UP000694562"/>
    </source>
</evidence>
<evidence type="ECO:0000256" key="2">
    <source>
        <dbReference type="ARBA" id="ARBA00004246"/>
    </source>
</evidence>
<dbReference type="PROSITE" id="PS50057">
    <property type="entry name" value="FERM_3"/>
    <property type="match status" value="1"/>
</dbReference>
<dbReference type="CDD" id="cd14473">
    <property type="entry name" value="FERM_B-lobe"/>
    <property type="match status" value="1"/>
</dbReference>
<keyword evidence="7" id="KW-0965">Cell junction</keyword>
<dbReference type="Gene3D" id="1.20.80.10">
    <property type="match status" value="1"/>
</dbReference>
<dbReference type="Pfam" id="PF21896">
    <property type="entry name" value="Talin_IBS2B"/>
    <property type="match status" value="3"/>
</dbReference>
<dbReference type="InterPro" id="IPR002558">
    <property type="entry name" value="ILWEQ_dom"/>
</dbReference>
<keyword evidence="8" id="KW-0472">Membrane</keyword>
<dbReference type="FunFam" id="1.20.1420.10:FF:000006">
    <property type="entry name" value="Talin 2"/>
    <property type="match status" value="1"/>
</dbReference>
<dbReference type="Gene3D" id="1.20.1410.10">
    <property type="entry name" value="I/LWEQ domain"/>
    <property type="match status" value="1"/>
</dbReference>
<evidence type="ECO:0000313" key="13">
    <source>
        <dbReference type="Ensembl" id="ENSFTIP00000019518.1"/>
    </source>
</evidence>
<organism evidence="13 14">
    <name type="scientific">Falco tinnunculus</name>
    <name type="common">Common kestrel</name>
    <dbReference type="NCBI Taxonomy" id="100819"/>
    <lineage>
        <taxon>Eukaryota</taxon>
        <taxon>Metazoa</taxon>
        <taxon>Chordata</taxon>
        <taxon>Craniata</taxon>
        <taxon>Vertebrata</taxon>
        <taxon>Euteleostomi</taxon>
        <taxon>Archelosauria</taxon>
        <taxon>Archosauria</taxon>
        <taxon>Dinosauria</taxon>
        <taxon>Saurischia</taxon>
        <taxon>Theropoda</taxon>
        <taxon>Coelurosauria</taxon>
        <taxon>Aves</taxon>
        <taxon>Neognathae</taxon>
        <taxon>Neoaves</taxon>
        <taxon>Telluraves</taxon>
        <taxon>Australaves</taxon>
        <taxon>Falconiformes</taxon>
        <taxon>Falconidae</taxon>
        <taxon>Falco</taxon>
    </lineage>
</organism>
<dbReference type="Pfam" id="PF21692">
    <property type="entry name" value="Talin_R4"/>
    <property type="match status" value="2"/>
</dbReference>
<dbReference type="SUPFAM" id="SSF54236">
    <property type="entry name" value="Ubiquitin-like"/>
    <property type="match status" value="1"/>
</dbReference>
<dbReference type="SMART" id="SM00295">
    <property type="entry name" value="B41"/>
    <property type="match status" value="1"/>
</dbReference>
<dbReference type="Pfam" id="PF02174">
    <property type="entry name" value="IRS"/>
    <property type="match status" value="1"/>
</dbReference>
<evidence type="ECO:0000256" key="5">
    <source>
        <dbReference type="ARBA" id="ARBA00022490"/>
    </source>
</evidence>
<dbReference type="SUPFAM" id="SSF109885">
    <property type="entry name" value="I/LWEQ domain"/>
    <property type="match status" value="4"/>
</dbReference>
<evidence type="ECO:0000256" key="9">
    <source>
        <dbReference type="ARBA" id="ARBA00023212"/>
    </source>
</evidence>
<dbReference type="InterPro" id="IPR035964">
    <property type="entry name" value="I/LWEQ_dom_sf"/>
</dbReference>
<dbReference type="FunFam" id="1.20.1420.10:FF:000001">
    <property type="entry name" value="Talin 2"/>
    <property type="match status" value="1"/>
</dbReference>
<dbReference type="FunFam" id="1.20.1420.10:FF:000007">
    <property type="entry name" value="Talin 2"/>
    <property type="match status" value="1"/>
</dbReference>
<dbReference type="InterPro" id="IPR054082">
    <property type="entry name" value="Talin_IBS2B"/>
</dbReference>
<dbReference type="InterPro" id="IPR036476">
    <property type="entry name" value="Talin_cent_sf"/>
</dbReference>
<dbReference type="FunFam" id="2.30.29.30:FF:000028">
    <property type="entry name" value="Talin 2"/>
    <property type="match status" value="1"/>
</dbReference>
<keyword evidence="4" id="KW-1003">Cell membrane</keyword>
<dbReference type="InterPro" id="IPR015009">
    <property type="entry name" value="Vinculin-bd_dom"/>
</dbReference>
<dbReference type="CDD" id="cd17171">
    <property type="entry name" value="FERM_F0_TLN1"/>
    <property type="match status" value="1"/>
</dbReference>
<dbReference type="InterPro" id="IPR002404">
    <property type="entry name" value="IRS_PTB"/>
</dbReference>
<dbReference type="SUPFAM" id="SSF109880">
    <property type="entry name" value="A middle domain of Talin 1"/>
    <property type="match status" value="1"/>
</dbReference>
<keyword evidence="14" id="KW-1185">Reference proteome</keyword>
<dbReference type="InterPro" id="IPR029071">
    <property type="entry name" value="Ubiquitin-like_domsf"/>
</dbReference>
<dbReference type="FunFam" id="1.20.120.230:FF:000002">
    <property type="entry name" value="Talin 2"/>
    <property type="match status" value="1"/>
</dbReference>
<comment type="subcellular location">
    <subcellularLocation>
        <location evidence="2">Cell junction</location>
        <location evidence="2">Focal adhesion</location>
    </subcellularLocation>
    <subcellularLocation>
        <location evidence="3">Cell membrane</location>
        <topology evidence="3">Peripheral membrane protein</topology>
        <orientation evidence="3">Cytoplasmic side</orientation>
    </subcellularLocation>
    <subcellularLocation>
        <location evidence="1">Cytoplasm</location>
        <location evidence="1">Cytoskeleton</location>
    </subcellularLocation>
</comment>
<evidence type="ECO:0000259" key="12">
    <source>
        <dbReference type="PROSITE" id="PS50945"/>
    </source>
</evidence>
<dbReference type="PROSITE" id="PS00661">
    <property type="entry name" value="FERM_2"/>
    <property type="match status" value="1"/>
</dbReference>
<dbReference type="Gene3D" id="1.20.1420.10">
    <property type="entry name" value="Talin, central domain"/>
    <property type="match status" value="7"/>
</dbReference>
<name>A0A8C4UYT4_FALTI</name>
<dbReference type="Pfam" id="PF09141">
    <property type="entry name" value="Talin_middle"/>
    <property type="match status" value="1"/>
</dbReference>
<dbReference type="GO" id="GO:0005178">
    <property type="term" value="F:integrin binding"/>
    <property type="evidence" value="ECO:0007669"/>
    <property type="project" value="TreeGrafter"/>
</dbReference>
<evidence type="ECO:0000256" key="3">
    <source>
        <dbReference type="ARBA" id="ARBA00004413"/>
    </source>
</evidence>
<accession>A0A8C4UYT4</accession>
<keyword evidence="5" id="KW-0963">Cytoplasm</keyword>
<evidence type="ECO:0000259" key="11">
    <source>
        <dbReference type="PROSITE" id="PS50057"/>
    </source>
</evidence>